<accession>A0A1I5QEK3</accession>
<comment type="subcellular location">
    <subcellularLocation>
        <location evidence="1">Membrane</location>
        <topology evidence="1">Multi-pass membrane protein</topology>
    </subcellularLocation>
</comment>
<dbReference type="InterPro" id="IPR004089">
    <property type="entry name" value="MCPsignal_dom"/>
</dbReference>
<keyword evidence="5 10" id="KW-0472">Membrane</keyword>
<evidence type="ECO:0000256" key="4">
    <source>
        <dbReference type="ARBA" id="ARBA00022989"/>
    </source>
</evidence>
<evidence type="ECO:0000313" key="14">
    <source>
        <dbReference type="Proteomes" id="UP000243084"/>
    </source>
</evidence>
<keyword evidence="3 10" id="KW-0812">Transmembrane</keyword>
<dbReference type="AlphaFoldDB" id="A0A1I5QEK3"/>
<dbReference type="SMART" id="SM00283">
    <property type="entry name" value="MA"/>
    <property type="match status" value="1"/>
</dbReference>
<dbReference type="PROSITE" id="PS50885">
    <property type="entry name" value="HAMP"/>
    <property type="match status" value="1"/>
</dbReference>
<comment type="similarity">
    <text evidence="7">Belongs to the methyl-accepting chemotaxis (MCP) protein family.</text>
</comment>
<keyword evidence="6 8" id="KW-0807">Transducer</keyword>
<dbReference type="GO" id="GO:0005886">
    <property type="term" value="C:plasma membrane"/>
    <property type="evidence" value="ECO:0007669"/>
    <property type="project" value="TreeGrafter"/>
</dbReference>
<evidence type="ECO:0000313" key="13">
    <source>
        <dbReference type="EMBL" id="SFP44744.1"/>
    </source>
</evidence>
<dbReference type="InterPro" id="IPR051310">
    <property type="entry name" value="MCP_chemotaxis"/>
</dbReference>
<dbReference type="InterPro" id="IPR003660">
    <property type="entry name" value="HAMP_dom"/>
</dbReference>
<proteinExistence type="inferred from homology"/>
<dbReference type="SUPFAM" id="SSF58104">
    <property type="entry name" value="Methyl-accepting chemotaxis protein (MCP) signaling domain"/>
    <property type="match status" value="1"/>
</dbReference>
<evidence type="ECO:0000256" key="8">
    <source>
        <dbReference type="PROSITE-ProRule" id="PRU00284"/>
    </source>
</evidence>
<evidence type="ECO:0000256" key="10">
    <source>
        <dbReference type="SAM" id="Phobius"/>
    </source>
</evidence>
<sequence>MNRLLNNMTVRLSWNLVLGLFAVLVCSLSALGLYSLGFAEQTIASLQQAGQLESFGVFASVMRWIIVMILLVSAGSIVAVVWGVNLNVIRPLHRVVAHCEQIAAGNLAEHIEHGNANEIGQLFTSLGNIQQRLAATVGTVRQSSQLIHDGAQEIAEGNRNLSSRTIEQAASLEDTASSMEQLTSTVGQNADNARQASQLAATAAQAAQRGGEVVNEVVSTMGEISSSSHKVAEIIKLIDSIAFQTNILALNASVEAARAGEQGRGFAVVAGEVRSLASRSADAAKDIRTLIGESVARVETGSSLVGQAGNAMQEIVQAVQKVADIMDEIAAASQEQSNGIGLVNQAVTQMDQVTQQNAGLVQDSARAASDLVGEAQRLREAVEVFRIAQQQLQRPLSRQPAVDSWARQQYESAERKVATEAQPPASRTPSKPVDADDDWQTF</sequence>
<dbReference type="PANTHER" id="PTHR43531:SF14">
    <property type="entry name" value="METHYL-ACCEPTING CHEMOTAXIS PROTEIN I-RELATED"/>
    <property type="match status" value="1"/>
</dbReference>
<dbReference type="CDD" id="cd11386">
    <property type="entry name" value="MCP_signal"/>
    <property type="match status" value="1"/>
</dbReference>
<dbReference type="Pfam" id="PF00672">
    <property type="entry name" value="HAMP"/>
    <property type="match status" value="1"/>
</dbReference>
<dbReference type="RefSeq" id="WP_175526580.1">
    <property type="nucleotide sequence ID" value="NZ_FOXM01000002.1"/>
</dbReference>
<keyword evidence="2" id="KW-0488">Methylation</keyword>
<evidence type="ECO:0000259" key="11">
    <source>
        <dbReference type="PROSITE" id="PS50111"/>
    </source>
</evidence>
<protein>
    <submittedName>
        <fullName evidence="13">Methyl-accepting chemotaxis protein</fullName>
    </submittedName>
</protein>
<gene>
    <name evidence="13" type="ORF">SAMN05216229_102330</name>
</gene>
<dbReference type="GO" id="GO:0006935">
    <property type="term" value="P:chemotaxis"/>
    <property type="evidence" value="ECO:0007669"/>
    <property type="project" value="TreeGrafter"/>
</dbReference>
<dbReference type="FunFam" id="1.10.287.950:FF:000001">
    <property type="entry name" value="Methyl-accepting chemotaxis sensory transducer"/>
    <property type="match status" value="1"/>
</dbReference>
<evidence type="ECO:0000256" key="2">
    <source>
        <dbReference type="ARBA" id="ARBA00022481"/>
    </source>
</evidence>
<evidence type="ECO:0000256" key="1">
    <source>
        <dbReference type="ARBA" id="ARBA00004141"/>
    </source>
</evidence>
<evidence type="ECO:0000256" key="9">
    <source>
        <dbReference type="SAM" id="MobiDB-lite"/>
    </source>
</evidence>
<dbReference type="EMBL" id="FOXM01000002">
    <property type="protein sequence ID" value="SFP44744.1"/>
    <property type="molecule type" value="Genomic_DNA"/>
</dbReference>
<reference evidence="14" key="1">
    <citation type="submission" date="2016-10" db="EMBL/GenBank/DDBJ databases">
        <authorList>
            <person name="Varghese N."/>
            <person name="Submissions S."/>
        </authorList>
    </citation>
    <scope>NUCLEOTIDE SEQUENCE [LARGE SCALE GENOMIC DNA]</scope>
    <source>
        <strain evidence="14">JCM 18195</strain>
    </source>
</reference>
<dbReference type="Pfam" id="PF00015">
    <property type="entry name" value="MCPsignal"/>
    <property type="match status" value="1"/>
</dbReference>
<feature type="region of interest" description="Disordered" evidence="9">
    <location>
        <begin position="396"/>
        <end position="442"/>
    </location>
</feature>
<evidence type="ECO:0000256" key="7">
    <source>
        <dbReference type="ARBA" id="ARBA00029447"/>
    </source>
</evidence>
<evidence type="ECO:0000256" key="6">
    <source>
        <dbReference type="ARBA" id="ARBA00023224"/>
    </source>
</evidence>
<keyword evidence="14" id="KW-1185">Reference proteome</keyword>
<feature type="domain" description="Methyl-accepting transducer" evidence="11">
    <location>
        <begin position="143"/>
        <end position="372"/>
    </location>
</feature>
<name>A0A1I5QEK3_9GAMM</name>
<dbReference type="GO" id="GO:0007165">
    <property type="term" value="P:signal transduction"/>
    <property type="evidence" value="ECO:0007669"/>
    <property type="project" value="UniProtKB-KW"/>
</dbReference>
<feature type="domain" description="HAMP" evidence="12">
    <location>
        <begin position="86"/>
        <end position="138"/>
    </location>
</feature>
<dbReference type="GO" id="GO:0004888">
    <property type="term" value="F:transmembrane signaling receptor activity"/>
    <property type="evidence" value="ECO:0007669"/>
    <property type="project" value="TreeGrafter"/>
</dbReference>
<keyword evidence="4 10" id="KW-1133">Transmembrane helix</keyword>
<dbReference type="Proteomes" id="UP000243084">
    <property type="component" value="Unassembled WGS sequence"/>
</dbReference>
<evidence type="ECO:0000256" key="5">
    <source>
        <dbReference type="ARBA" id="ARBA00023136"/>
    </source>
</evidence>
<dbReference type="CDD" id="cd06225">
    <property type="entry name" value="HAMP"/>
    <property type="match status" value="1"/>
</dbReference>
<evidence type="ECO:0000259" key="12">
    <source>
        <dbReference type="PROSITE" id="PS50885"/>
    </source>
</evidence>
<evidence type="ECO:0000256" key="3">
    <source>
        <dbReference type="ARBA" id="ARBA00022692"/>
    </source>
</evidence>
<dbReference type="PROSITE" id="PS50111">
    <property type="entry name" value="CHEMOTAXIS_TRANSDUC_2"/>
    <property type="match status" value="1"/>
</dbReference>
<feature type="transmembrane region" description="Helical" evidence="10">
    <location>
        <begin position="63"/>
        <end position="84"/>
    </location>
</feature>
<organism evidence="13 14">
    <name type="scientific">Geopseudomonas sagittaria</name>
    <dbReference type="NCBI Taxonomy" id="1135990"/>
    <lineage>
        <taxon>Bacteria</taxon>
        <taxon>Pseudomonadati</taxon>
        <taxon>Pseudomonadota</taxon>
        <taxon>Gammaproteobacteria</taxon>
        <taxon>Pseudomonadales</taxon>
        <taxon>Pseudomonadaceae</taxon>
        <taxon>Geopseudomonas</taxon>
    </lineage>
</organism>
<dbReference type="SMART" id="SM00304">
    <property type="entry name" value="HAMP"/>
    <property type="match status" value="1"/>
</dbReference>
<dbReference type="PANTHER" id="PTHR43531">
    <property type="entry name" value="PROTEIN ICFG"/>
    <property type="match status" value="1"/>
</dbReference>
<dbReference type="Gene3D" id="1.10.287.950">
    <property type="entry name" value="Methyl-accepting chemotaxis protein"/>
    <property type="match status" value="1"/>
</dbReference>